<evidence type="ECO:0000313" key="3">
    <source>
        <dbReference type="EMBL" id="SBT06001.1"/>
    </source>
</evidence>
<dbReference type="SMART" id="SM01321">
    <property type="entry name" value="Y1_Tnp"/>
    <property type="match status" value="1"/>
</dbReference>
<dbReference type="InterPro" id="IPR036515">
    <property type="entry name" value="Transposase_17_sf"/>
</dbReference>
<dbReference type="STRING" id="1860102.ACCAA_290018"/>
<keyword evidence="4" id="KW-1185">Reference proteome</keyword>
<dbReference type="GO" id="GO:0006313">
    <property type="term" value="P:DNA transposition"/>
    <property type="evidence" value="ECO:0007669"/>
    <property type="project" value="InterPro"/>
</dbReference>
<feature type="domain" description="Transposase IS200-like" evidence="2">
    <location>
        <begin position="50"/>
        <end position="173"/>
    </location>
</feature>
<dbReference type="InterPro" id="IPR002686">
    <property type="entry name" value="Transposase_17"/>
</dbReference>
<sequence length="216" mass="24722">MATVPRDAAPWPPPGRGRQGKDLVGWGEPANPNTQAISYHFAMRYRRANVAGATYFFTVNLAERQSSLLVEHIDALREALRRVRHAHPFRIEAMVVLPNHLHALWTLPADDADFATRWMLIKAGFARQIRPTESRSPSRAAKGERGIWQRRYWEHLIRDQDDLARHVDYIHFNPVKHGLAMRAVEWPYSSIHRYIRLGLLSAEWASDGSGEGRFAG</sequence>
<evidence type="ECO:0000259" key="2">
    <source>
        <dbReference type="SMART" id="SM01321"/>
    </source>
</evidence>
<dbReference type="Gene3D" id="3.30.70.1290">
    <property type="entry name" value="Transposase IS200-like"/>
    <property type="match status" value="1"/>
</dbReference>
<evidence type="ECO:0000256" key="1">
    <source>
        <dbReference type="SAM" id="MobiDB-lite"/>
    </source>
</evidence>
<reference evidence="3 4" key="1">
    <citation type="submission" date="2016-06" db="EMBL/GenBank/DDBJ databases">
        <authorList>
            <person name="Kjaerup R.B."/>
            <person name="Dalgaard T.S."/>
            <person name="Juul-Madsen H.R."/>
        </authorList>
    </citation>
    <scope>NUCLEOTIDE SEQUENCE [LARGE SCALE GENOMIC DNA]</scope>
    <source>
        <strain evidence="3">3</strain>
    </source>
</reference>
<dbReference type="Proteomes" id="UP000199169">
    <property type="component" value="Unassembled WGS sequence"/>
</dbReference>
<feature type="region of interest" description="Disordered" evidence="1">
    <location>
        <begin position="1"/>
        <end position="27"/>
    </location>
</feature>
<accession>A0A1A8XMX4</accession>
<organism evidence="3 4">
    <name type="scientific">Candidatus Accumulibacter aalborgensis</name>
    <dbReference type="NCBI Taxonomy" id="1860102"/>
    <lineage>
        <taxon>Bacteria</taxon>
        <taxon>Pseudomonadati</taxon>
        <taxon>Pseudomonadota</taxon>
        <taxon>Betaproteobacteria</taxon>
        <taxon>Candidatus Accumulibacter</taxon>
    </lineage>
</organism>
<dbReference type="GO" id="GO:0004803">
    <property type="term" value="F:transposase activity"/>
    <property type="evidence" value="ECO:0007669"/>
    <property type="project" value="InterPro"/>
</dbReference>
<dbReference type="EMBL" id="FLQX01000104">
    <property type="protein sequence ID" value="SBT06001.1"/>
    <property type="molecule type" value="Genomic_DNA"/>
</dbReference>
<name>A0A1A8XMX4_9PROT</name>
<dbReference type="PANTHER" id="PTHR36966:SF1">
    <property type="entry name" value="REP-ASSOCIATED TYROSINE TRANSPOSASE"/>
    <property type="match status" value="1"/>
</dbReference>
<protein>
    <recommendedName>
        <fullName evidence="2">Transposase IS200-like domain-containing protein</fullName>
    </recommendedName>
</protein>
<gene>
    <name evidence="3" type="ORF">ACCAA_290018</name>
</gene>
<proteinExistence type="predicted"/>
<dbReference type="NCBIfam" id="NF047646">
    <property type="entry name" value="REP_Tyr_transpos"/>
    <property type="match status" value="1"/>
</dbReference>
<dbReference type="PANTHER" id="PTHR36966">
    <property type="entry name" value="REP-ASSOCIATED TYROSINE TRANSPOSASE"/>
    <property type="match status" value="1"/>
</dbReference>
<dbReference type="GO" id="GO:0043565">
    <property type="term" value="F:sequence-specific DNA binding"/>
    <property type="evidence" value="ECO:0007669"/>
    <property type="project" value="TreeGrafter"/>
</dbReference>
<dbReference type="InterPro" id="IPR052715">
    <property type="entry name" value="RAYT_transposase"/>
</dbReference>
<dbReference type="SUPFAM" id="SSF143422">
    <property type="entry name" value="Transposase IS200-like"/>
    <property type="match status" value="1"/>
</dbReference>
<evidence type="ECO:0000313" key="4">
    <source>
        <dbReference type="Proteomes" id="UP000199169"/>
    </source>
</evidence>
<dbReference type="AlphaFoldDB" id="A0A1A8XMX4"/>